<protein>
    <submittedName>
        <fullName evidence="5">Alpha-glucosidase</fullName>
    </submittedName>
</protein>
<evidence type="ECO:0000256" key="1">
    <source>
        <dbReference type="SAM" id="SignalP"/>
    </source>
</evidence>
<dbReference type="Pfam" id="PF10566">
    <property type="entry name" value="Glyco_hydro_97"/>
    <property type="match status" value="1"/>
</dbReference>
<dbReference type="Pfam" id="PF14508">
    <property type="entry name" value="GH97_N"/>
    <property type="match status" value="1"/>
</dbReference>
<keyword evidence="1" id="KW-0732">Signal</keyword>
<dbReference type="InterPro" id="IPR017853">
    <property type="entry name" value="GH"/>
</dbReference>
<name>A0A0D1K8N7_9SPHN</name>
<accession>A0A0D1K8N7</accession>
<dbReference type="Gene3D" id="2.70.98.10">
    <property type="match status" value="1"/>
</dbReference>
<dbReference type="InterPro" id="IPR029483">
    <property type="entry name" value="GH97_C"/>
</dbReference>
<evidence type="ECO:0000259" key="3">
    <source>
        <dbReference type="Pfam" id="PF14508"/>
    </source>
</evidence>
<dbReference type="InterPro" id="IPR052720">
    <property type="entry name" value="Glycosyl_hydrolase_97"/>
</dbReference>
<dbReference type="Pfam" id="PF14509">
    <property type="entry name" value="GH97_C"/>
    <property type="match status" value="1"/>
</dbReference>
<gene>
    <name evidence="5" type="ORF">SR41_01715</name>
</gene>
<sequence length="697" mass="76898">MMRHFTIGAAMALVLAAGAAVAQTDPNAVAQIPTASFKPVATATSPDGSIALTIAFDNDGRPTYAVSRKGKAILNPSRLGIMFTDAPKIERNVELIGQSKASGDSSWTQPFGEWRTIRDRHNELTLRFREKTGLKREMDVTFRLFDDGLGFRYSFPDQPNLHNANISDELTEFAFAQNGTAWWKPAYLWNREEYLYNKTPLDAVGTAQTVMTVKLADGTHAALHEAALVDYAAMNLARSEGNTFKASLTPGAGAPKVTRAAPFASPWRTIILSDDAPGLYMSHLELNLNEPNKLGDVSWLKPAKFVGVWWKMIKGEWTWATGPQHGATTANVKKYIDFAAANKIPGVLVEGWNVGWDGDWFGNGNDMQFDQPTPDFDATELTRYAKAKGVHLVGHNETGGSASHYDAQLDRAFAYARDHGIPVVKTGYVTDAAQIERVDADGTKKREWHEGQWMVNHYLRVVQTAAKYKVGIDSHEPVKDTGLRRTYPNWLAREGGRGMEYNAWPGKNPPNHEANMFFTQWLGGPMDFTPGMLSLEGQGGSALMSTAAKQLALYVVIYSPVQMAADTPENYAKHMDAFQFIRDVPVDWSDTRVLNGEVGDYVTVARKDRASDDWYLGSITNDSGRTLNVALDFLDPGRSYTAEIYRDGTGADYRTDARHAIAIEKRQVKRGDTMTLALAPGGGQAIRFVASGKARRK</sequence>
<feature type="signal peptide" evidence="1">
    <location>
        <begin position="1"/>
        <end position="22"/>
    </location>
</feature>
<dbReference type="InterPro" id="IPR013785">
    <property type="entry name" value="Aldolase_TIM"/>
</dbReference>
<dbReference type="InterPro" id="IPR014718">
    <property type="entry name" value="GH-type_carb-bd"/>
</dbReference>
<dbReference type="PATRIC" id="fig|1549858.7.peg.928"/>
<comment type="caution">
    <text evidence="5">The sequence shown here is derived from an EMBL/GenBank/DDBJ whole genome shotgun (WGS) entry which is preliminary data.</text>
</comment>
<organism evidence="5 6">
    <name type="scientific">Sphingomonas melonis</name>
    <dbReference type="NCBI Taxonomy" id="152682"/>
    <lineage>
        <taxon>Bacteria</taxon>
        <taxon>Pseudomonadati</taxon>
        <taxon>Pseudomonadota</taxon>
        <taxon>Alphaproteobacteria</taxon>
        <taxon>Sphingomonadales</taxon>
        <taxon>Sphingomonadaceae</taxon>
        <taxon>Sphingomonas</taxon>
    </lineage>
</organism>
<dbReference type="AlphaFoldDB" id="A0A0D1K8N7"/>
<feature type="domain" description="Glycosyl-hydrolase 97 C-terminal oligomerisation" evidence="4">
    <location>
        <begin position="587"/>
        <end position="688"/>
    </location>
</feature>
<feature type="domain" description="Glycosyl-hydrolase 97 N-terminal" evidence="3">
    <location>
        <begin position="44"/>
        <end position="291"/>
    </location>
</feature>
<feature type="domain" description="Glycosyl-hydrolase 97 catalytic" evidence="2">
    <location>
        <begin position="309"/>
        <end position="495"/>
    </location>
</feature>
<dbReference type="PANTHER" id="PTHR35803:SF1">
    <property type="entry name" value="GLUCAN 1,4-ALPHA-GLUCOSIDASE SUSB"/>
    <property type="match status" value="1"/>
</dbReference>
<evidence type="ECO:0000259" key="4">
    <source>
        <dbReference type="Pfam" id="PF14509"/>
    </source>
</evidence>
<dbReference type="EMBL" id="JXTP01000009">
    <property type="protein sequence ID" value="KIU29963.1"/>
    <property type="molecule type" value="Genomic_DNA"/>
</dbReference>
<evidence type="ECO:0000313" key="5">
    <source>
        <dbReference type="EMBL" id="KIU29963.1"/>
    </source>
</evidence>
<dbReference type="InterPro" id="IPR029486">
    <property type="entry name" value="GH97_N"/>
</dbReference>
<evidence type="ECO:0000313" key="6">
    <source>
        <dbReference type="Proteomes" id="UP000033203"/>
    </source>
</evidence>
<dbReference type="PANTHER" id="PTHR35803">
    <property type="entry name" value="GLUCAN 1,4-ALPHA-GLUCOSIDASE SUSB-RELATED"/>
    <property type="match status" value="1"/>
</dbReference>
<feature type="chain" id="PRO_5002242441" evidence="1">
    <location>
        <begin position="23"/>
        <end position="697"/>
    </location>
</feature>
<dbReference type="GO" id="GO:0030246">
    <property type="term" value="F:carbohydrate binding"/>
    <property type="evidence" value="ECO:0007669"/>
    <property type="project" value="InterPro"/>
</dbReference>
<evidence type="ECO:0000259" key="2">
    <source>
        <dbReference type="Pfam" id="PF10566"/>
    </source>
</evidence>
<dbReference type="SUPFAM" id="SSF51445">
    <property type="entry name" value="(Trans)glycosidases"/>
    <property type="match status" value="1"/>
</dbReference>
<dbReference type="Gene3D" id="3.20.20.70">
    <property type="entry name" value="Aldolase class I"/>
    <property type="match status" value="1"/>
</dbReference>
<dbReference type="Proteomes" id="UP000033203">
    <property type="component" value="Unassembled WGS sequence"/>
</dbReference>
<dbReference type="InterPro" id="IPR019563">
    <property type="entry name" value="GH97_catalytic"/>
</dbReference>
<proteinExistence type="predicted"/>
<reference evidence="5 6" key="1">
    <citation type="submission" date="2015-01" db="EMBL/GenBank/DDBJ databases">
        <title>Genome of Sphingomonas taxi strain 30a.</title>
        <authorList>
            <person name="Eevers N."/>
            <person name="Van Hamme J."/>
            <person name="Bottos E."/>
            <person name="Weyens N."/>
            <person name="Vangronsveld J."/>
        </authorList>
    </citation>
    <scope>NUCLEOTIDE SEQUENCE [LARGE SCALE GENOMIC DNA]</scope>
    <source>
        <strain evidence="5 6">30a</strain>
    </source>
</reference>